<dbReference type="PANTHER" id="PTHR47691:SF3">
    <property type="entry name" value="HTH-TYPE TRANSCRIPTIONAL REGULATOR RV0890C-RELATED"/>
    <property type="match status" value="1"/>
</dbReference>
<name>A0ABU6AD98_9PSEU</name>
<dbReference type="InterPro" id="IPR036388">
    <property type="entry name" value="WH-like_DNA-bd_sf"/>
</dbReference>
<dbReference type="Gene3D" id="1.10.10.10">
    <property type="entry name" value="Winged helix-like DNA-binding domain superfamily/Winged helix DNA-binding domain"/>
    <property type="match status" value="1"/>
</dbReference>
<dbReference type="Pfam" id="PF13424">
    <property type="entry name" value="TPR_12"/>
    <property type="match status" value="1"/>
</dbReference>
<gene>
    <name evidence="2" type="ORF">R4I43_19080</name>
</gene>
<keyword evidence="3" id="KW-1185">Reference proteome</keyword>
<dbReference type="PRINTS" id="PR00364">
    <property type="entry name" value="DISEASERSIST"/>
</dbReference>
<proteinExistence type="predicted"/>
<dbReference type="SUPFAM" id="SSF48452">
    <property type="entry name" value="TPR-like"/>
    <property type="match status" value="2"/>
</dbReference>
<dbReference type="PANTHER" id="PTHR47691">
    <property type="entry name" value="REGULATOR-RELATED"/>
    <property type="match status" value="1"/>
</dbReference>
<dbReference type="InterPro" id="IPR027417">
    <property type="entry name" value="P-loop_NTPase"/>
</dbReference>
<dbReference type="Gene3D" id="3.40.50.300">
    <property type="entry name" value="P-loop containing nucleotide triphosphate hydrolases"/>
    <property type="match status" value="1"/>
</dbReference>
<protein>
    <submittedName>
        <fullName evidence="2">Tetratricopeptide repeat protein</fullName>
    </submittedName>
</protein>
<comment type="caution">
    <text evidence="2">The sequence shown here is derived from an EMBL/GenBank/DDBJ whole genome shotgun (WGS) entry which is preliminary data.</text>
</comment>
<dbReference type="Gene3D" id="1.25.40.10">
    <property type="entry name" value="Tetratricopeptide repeat domain"/>
    <property type="match status" value="2"/>
</dbReference>
<dbReference type="InterPro" id="IPR011990">
    <property type="entry name" value="TPR-like_helical_dom_sf"/>
</dbReference>
<accession>A0ABU6AD98</accession>
<evidence type="ECO:0000313" key="3">
    <source>
        <dbReference type="Proteomes" id="UP001327093"/>
    </source>
</evidence>
<reference evidence="2 3" key="1">
    <citation type="submission" date="2023-10" db="EMBL/GenBank/DDBJ databases">
        <title>Saccharopolyspora sp. nov., isolated from mangrove soil.</title>
        <authorList>
            <person name="Lu Y."/>
            <person name="Liu W."/>
        </authorList>
    </citation>
    <scope>NUCLEOTIDE SEQUENCE [LARGE SCALE GENOMIC DNA]</scope>
    <source>
        <strain evidence="2 3">S2-29</strain>
    </source>
</reference>
<evidence type="ECO:0000313" key="2">
    <source>
        <dbReference type="EMBL" id="MEB3369520.1"/>
    </source>
</evidence>
<dbReference type="SUPFAM" id="SSF52540">
    <property type="entry name" value="P-loop containing nucleoside triphosphate hydrolases"/>
    <property type="match status" value="1"/>
</dbReference>
<feature type="region of interest" description="Disordered" evidence="1">
    <location>
        <begin position="751"/>
        <end position="770"/>
    </location>
</feature>
<dbReference type="RefSeq" id="WP_324267008.1">
    <property type="nucleotide sequence ID" value="NZ_JAWLNX010000013.1"/>
</dbReference>
<dbReference type="Proteomes" id="UP001327093">
    <property type="component" value="Unassembled WGS sequence"/>
</dbReference>
<sequence length="770" mass="83587">MSGRYGVHNQLSDTVAHGIVQADTIHGDVHFNPAAPKRGIPLQLPAAPWVFSGRSSELDALTNALGSTTDRPATAAISVISGAGGIGKTSLALRWAHLNADSFPDGQLFVDLRGFAPSGTPMPPAVAVRGFLDALGVEPAAIPMGIDGQGALYRSLVAGRRILIVLDNARDASQVAPLLPGSATCTVLVTSRDRLAGLVIAHGARPVAVDVLDEQQAQDLLAHRLGQQRLAAEPQDVVDELITYCGGSPLALSIVASRAALEPQMPLEVLTTELEESANRLDALDEGDPAISPRAVLSWSYAALTSEQATVFRLLGVVPGQDISLPAAANLTGLTTRQTSAHLKALERVSLVQQHRPGRYTMHDFIRLYAAEQAHQFHDNCELELKRLVEFYLHTAHAADQRIKPGRTQIEIAPPASGSASETLRDDATAWTWLETEHHCLLEMQQLALNRGWHTAVCQVAWTLATFHYRRGHRHDQLAAWRASLTAADELRDPAVQARVRRVLGNACTRVDRSAEAIGHLQQGLALTSDIGERSNIHRVLAWAWGQQGNYQQALEHAGEALELVQTIQGSNEEAPALNLVGYFHARLGHHDQAHAHCEAALTLFRRGNERLGEAHTLESLGYIAHHSGDHSQAIKRYEQALMRFQELNHTYAESDVLDRLGQAQTAMGTHDQARHSWQLALTLYHKQYRTGDADRVQQQLAALDEPTKVLGVPERTVMGWSNTAMAARYQHVTAAIRRDVAHSVGGLLWKPAADDSGSGGETVARSRTA</sequence>
<organism evidence="2 3">
    <name type="scientific">Saccharopolyspora mangrovi</name>
    <dbReference type="NCBI Taxonomy" id="3082379"/>
    <lineage>
        <taxon>Bacteria</taxon>
        <taxon>Bacillati</taxon>
        <taxon>Actinomycetota</taxon>
        <taxon>Actinomycetes</taxon>
        <taxon>Pseudonocardiales</taxon>
        <taxon>Pseudonocardiaceae</taxon>
        <taxon>Saccharopolyspora</taxon>
    </lineage>
</organism>
<evidence type="ECO:0000256" key="1">
    <source>
        <dbReference type="SAM" id="MobiDB-lite"/>
    </source>
</evidence>
<dbReference type="SMART" id="SM00028">
    <property type="entry name" value="TPR"/>
    <property type="match status" value="5"/>
</dbReference>
<dbReference type="EMBL" id="JAWLNX010000013">
    <property type="protein sequence ID" value="MEB3369520.1"/>
    <property type="molecule type" value="Genomic_DNA"/>
</dbReference>
<dbReference type="InterPro" id="IPR019734">
    <property type="entry name" value="TPR_rpt"/>
</dbReference>